<dbReference type="AlphaFoldDB" id="A0A4C1SS31"/>
<organism evidence="1 2">
    <name type="scientific">Eumeta variegata</name>
    <name type="common">Bagworm moth</name>
    <name type="synonym">Eumeta japonica</name>
    <dbReference type="NCBI Taxonomy" id="151549"/>
    <lineage>
        <taxon>Eukaryota</taxon>
        <taxon>Metazoa</taxon>
        <taxon>Ecdysozoa</taxon>
        <taxon>Arthropoda</taxon>
        <taxon>Hexapoda</taxon>
        <taxon>Insecta</taxon>
        <taxon>Pterygota</taxon>
        <taxon>Neoptera</taxon>
        <taxon>Endopterygota</taxon>
        <taxon>Lepidoptera</taxon>
        <taxon>Glossata</taxon>
        <taxon>Ditrysia</taxon>
        <taxon>Tineoidea</taxon>
        <taxon>Psychidae</taxon>
        <taxon>Oiketicinae</taxon>
        <taxon>Eumeta</taxon>
    </lineage>
</organism>
<sequence>MRTADRGIKLACLTQLSLRKEIAAPNLSEGIIEEDEDIAREKYHKKRSEGPSVEGHDENGLKKFAQQPCTLPLRSVELKLRLSDNKCRSMTSESESMLWPRSSLEENLKVTI</sequence>
<accession>A0A4C1SS31</accession>
<keyword evidence="2" id="KW-1185">Reference proteome</keyword>
<gene>
    <name evidence="1" type="ORF">EVAR_68334_1</name>
</gene>
<reference evidence="1 2" key="1">
    <citation type="journal article" date="2019" name="Commun. Biol.">
        <title>The bagworm genome reveals a unique fibroin gene that provides high tensile strength.</title>
        <authorList>
            <person name="Kono N."/>
            <person name="Nakamura H."/>
            <person name="Ohtoshi R."/>
            <person name="Tomita M."/>
            <person name="Numata K."/>
            <person name="Arakawa K."/>
        </authorList>
    </citation>
    <scope>NUCLEOTIDE SEQUENCE [LARGE SCALE GENOMIC DNA]</scope>
</reference>
<dbReference type="EMBL" id="BGZK01003818">
    <property type="protein sequence ID" value="GBP04785.1"/>
    <property type="molecule type" value="Genomic_DNA"/>
</dbReference>
<protein>
    <submittedName>
        <fullName evidence="1">Uncharacterized protein</fullName>
    </submittedName>
</protein>
<proteinExistence type="predicted"/>
<evidence type="ECO:0000313" key="1">
    <source>
        <dbReference type="EMBL" id="GBP04785.1"/>
    </source>
</evidence>
<comment type="caution">
    <text evidence="1">The sequence shown here is derived from an EMBL/GenBank/DDBJ whole genome shotgun (WGS) entry which is preliminary data.</text>
</comment>
<evidence type="ECO:0000313" key="2">
    <source>
        <dbReference type="Proteomes" id="UP000299102"/>
    </source>
</evidence>
<name>A0A4C1SS31_EUMVA</name>
<dbReference type="Proteomes" id="UP000299102">
    <property type="component" value="Unassembled WGS sequence"/>
</dbReference>